<accession>A0A645DUT6</accession>
<protein>
    <submittedName>
        <fullName evidence="1">Uncharacterized protein</fullName>
    </submittedName>
</protein>
<organism evidence="1">
    <name type="scientific">bioreactor metagenome</name>
    <dbReference type="NCBI Taxonomy" id="1076179"/>
    <lineage>
        <taxon>unclassified sequences</taxon>
        <taxon>metagenomes</taxon>
        <taxon>ecological metagenomes</taxon>
    </lineage>
</organism>
<sequence>MENYSASFVFCVPNKECTQETFEYFKNATRKIRDNQKYSYVIMDAYDDITIIDKMISGNSCEMGILEDGTFVVSENVIKKTNFNINNMSLIDIVKNFKI</sequence>
<reference evidence="1" key="1">
    <citation type="submission" date="2019-08" db="EMBL/GenBank/DDBJ databases">
        <authorList>
            <person name="Kucharzyk K."/>
            <person name="Murdoch R.W."/>
            <person name="Higgins S."/>
            <person name="Loffler F."/>
        </authorList>
    </citation>
    <scope>NUCLEOTIDE SEQUENCE</scope>
</reference>
<evidence type="ECO:0000313" key="1">
    <source>
        <dbReference type="EMBL" id="MPM93059.1"/>
    </source>
</evidence>
<dbReference type="EMBL" id="VSSQ01039915">
    <property type="protein sequence ID" value="MPM93059.1"/>
    <property type="molecule type" value="Genomic_DNA"/>
</dbReference>
<proteinExistence type="predicted"/>
<name>A0A645DUT6_9ZZZZ</name>
<dbReference type="AlphaFoldDB" id="A0A645DUT6"/>
<gene>
    <name evidence="1" type="ORF">SDC9_140195</name>
</gene>
<comment type="caution">
    <text evidence="1">The sequence shown here is derived from an EMBL/GenBank/DDBJ whole genome shotgun (WGS) entry which is preliminary data.</text>
</comment>